<keyword evidence="4 15" id="KW-0378">Hydrolase</keyword>
<comment type="caution">
    <text evidence="18">The sequence shown here is derived from an EMBL/GenBank/DDBJ whole genome shotgun (WGS) entry which is preliminary data.</text>
</comment>
<evidence type="ECO:0000256" key="5">
    <source>
        <dbReference type="ARBA" id="ARBA00022806"/>
    </source>
</evidence>
<dbReference type="Gene3D" id="3.90.320.10">
    <property type="match status" value="1"/>
</dbReference>
<dbReference type="OrthoDB" id="9810135at2"/>
<reference evidence="18 19" key="1">
    <citation type="submission" date="2018-04" db="EMBL/GenBank/DDBJ databases">
        <title>Pararhodobacter oceanense sp. nov., isolated from marine intertidal sediment.</title>
        <authorList>
            <person name="Wang X.-L."/>
            <person name="Du Z.-J."/>
        </authorList>
    </citation>
    <scope>NUCLEOTIDE SEQUENCE [LARGE SCALE GENOMIC DNA]</scope>
    <source>
        <strain evidence="18 19">AM505</strain>
    </source>
</reference>
<accession>A0A2T8HSI6</accession>
<proteinExistence type="predicted"/>
<dbReference type="EC" id="5.6.2.4" evidence="12"/>
<dbReference type="PANTHER" id="PTHR11070:SF2">
    <property type="entry name" value="ATP-DEPENDENT DNA HELICASE SRS2"/>
    <property type="match status" value="1"/>
</dbReference>
<keyword evidence="9" id="KW-0234">DNA repair</keyword>
<keyword evidence="19" id="KW-1185">Reference proteome</keyword>
<evidence type="ECO:0000256" key="6">
    <source>
        <dbReference type="ARBA" id="ARBA00022839"/>
    </source>
</evidence>
<comment type="catalytic activity">
    <reaction evidence="11">
        <text>Couples ATP hydrolysis with the unwinding of duplex DNA by translocating in the 3'-5' direction.</text>
        <dbReference type="EC" id="5.6.2.4"/>
    </reaction>
</comment>
<comment type="catalytic activity">
    <reaction evidence="14">
        <text>ATP + H2O = ADP + phosphate + H(+)</text>
        <dbReference type="Rhea" id="RHEA:13065"/>
        <dbReference type="ChEBI" id="CHEBI:15377"/>
        <dbReference type="ChEBI" id="CHEBI:15378"/>
        <dbReference type="ChEBI" id="CHEBI:30616"/>
        <dbReference type="ChEBI" id="CHEBI:43474"/>
        <dbReference type="ChEBI" id="CHEBI:456216"/>
        <dbReference type="EC" id="5.6.2.4"/>
    </reaction>
</comment>
<evidence type="ECO:0000313" key="18">
    <source>
        <dbReference type="EMBL" id="PVH28367.1"/>
    </source>
</evidence>
<dbReference type="Gene3D" id="1.10.486.10">
    <property type="entry name" value="PCRA, domain 4"/>
    <property type="match status" value="1"/>
</dbReference>
<dbReference type="Proteomes" id="UP000245911">
    <property type="component" value="Unassembled WGS sequence"/>
</dbReference>
<organism evidence="18 19">
    <name type="scientific">Pararhodobacter oceanensis</name>
    <dbReference type="NCBI Taxonomy" id="2172121"/>
    <lineage>
        <taxon>Bacteria</taxon>
        <taxon>Pseudomonadati</taxon>
        <taxon>Pseudomonadota</taxon>
        <taxon>Alphaproteobacteria</taxon>
        <taxon>Rhodobacterales</taxon>
        <taxon>Paracoccaceae</taxon>
        <taxon>Pararhodobacter</taxon>
    </lineage>
</organism>
<dbReference type="NCBIfam" id="TIGR02784">
    <property type="entry name" value="addA_alphas"/>
    <property type="match status" value="1"/>
</dbReference>
<dbReference type="GO" id="GO:0005524">
    <property type="term" value="F:ATP binding"/>
    <property type="evidence" value="ECO:0007669"/>
    <property type="project" value="UniProtKB-UniRule"/>
</dbReference>
<gene>
    <name evidence="18" type="primary">addA</name>
    <name evidence="18" type="ORF">DDE20_12365</name>
</gene>
<dbReference type="Pfam" id="PF00580">
    <property type="entry name" value="UvrD-helicase"/>
    <property type="match status" value="1"/>
</dbReference>
<keyword evidence="6" id="KW-0269">Exonuclease</keyword>
<protein>
    <recommendedName>
        <fullName evidence="12">DNA 3'-5' helicase</fullName>
        <ecNumber evidence="12">5.6.2.4</ecNumber>
    </recommendedName>
    <alternativeName>
        <fullName evidence="13">DNA 3'-5' helicase II</fullName>
    </alternativeName>
</protein>
<evidence type="ECO:0000256" key="7">
    <source>
        <dbReference type="ARBA" id="ARBA00022840"/>
    </source>
</evidence>
<dbReference type="PANTHER" id="PTHR11070">
    <property type="entry name" value="UVRD / RECB / PCRA DNA HELICASE FAMILY MEMBER"/>
    <property type="match status" value="1"/>
</dbReference>
<keyword evidence="7 15" id="KW-0067">ATP-binding</keyword>
<sequence length="1112" mass="121404">MDDATLRQISAADPGASTWLSANAGSGKTKVLTDRVARLLLHGTPPQRILCLTYTKAAASEMQNRLFRRLGQWAMLPDADLKAALRDLGEHGEADPDLLLRARRLFARAIETPGGLKIQTIHAFCSSLLRRFPLEAAVSPDFAEVEERSLQQLRVELLDRFAQGPEAVTLSALLTRLTEDAFVRILQDLGRHRDAFDLETPDFHALFDLPQGYDETRLLAEAFDGGEADLFARIIPQLQRGGANDVKLATALAEITEFDLGAITALAGKLLFGPTAKTPFVAKTGKLIGKAGMAHVGEGDALALDDLAARIEEARPKRQALETIRGADVLHEFAHLWLPAFDRAKTARGWLDFDDLIRLTRRLLGVSSVAQWVLFKLDGGIDHILVDEAQDTSPEQWRVIDLLTQEFAAGHGAREDLRTIFVVGDHKQSIYSFQGADLRGYERTHAAFSQRLADAGQVLVASNLKHSFRSSAAILNLVDQCFASALGENGLGGAADHLAFHDRKPGRVDLWPAVPKAEKREDMPWYDPLDRPSESHEDIVLAQAIAGEIRAIIDRGEQIDEGGKLRPIHEGDFLILVRRRKLLFDALIRSCKAEGLEIAGADRLVLDEELAVKDLIALLKFLALPEDDLSLATVLRSPLFGWSEYQLFRLAHGRGEAYLWQVMRHAPEAEEARRVLDDLRGQVDFLRPYELIERVLTRHDGRRRIRARFGDEVSEALEAFVDLALSYEQGHIPSLDGFLGWLEASDAEVKRQSESAGRRVRVMTVHGAKGLEAPIVILPDTALRRSPNASGVTAIDGVPILHANKADATQAQLEAEAEAVSLREAENDRLLYVALTRAENWLIIAGAGKTEAPESWYQRVAQGVAAMGPVSVSTPFGDGARITHGDWPQPVGHATRLAAPVIAPLNLPAVPHAPLGVEVISPTALGGAKALAGEGDDTPAALARGNLIHALLEVLPQLPETQRVARAQMLMGGADPELVDAQACLEEVLTVLSTPELAEVFAGEALVEVALSGTWEGRAIWGMIDRLIVTQDRVLAIDYKSNRMVPAQPKDTPEGLLRQMGAYAHMLRAIYPERRIEMAVLWTATAALMPLDADVIAGALARAALDPTPVPS</sequence>
<evidence type="ECO:0000259" key="17">
    <source>
        <dbReference type="PROSITE" id="PS51217"/>
    </source>
</evidence>
<dbReference type="SUPFAM" id="SSF52540">
    <property type="entry name" value="P-loop containing nucleoside triphosphate hydrolases"/>
    <property type="match status" value="1"/>
</dbReference>
<keyword evidence="10" id="KW-0413">Isomerase</keyword>
<evidence type="ECO:0000256" key="15">
    <source>
        <dbReference type="PROSITE-ProRule" id="PRU00560"/>
    </source>
</evidence>
<dbReference type="PROSITE" id="PS51217">
    <property type="entry name" value="UVRD_HELICASE_CTER"/>
    <property type="match status" value="1"/>
</dbReference>
<dbReference type="InterPro" id="IPR014016">
    <property type="entry name" value="UvrD-like_ATP-bd"/>
</dbReference>
<dbReference type="GO" id="GO:0004527">
    <property type="term" value="F:exonuclease activity"/>
    <property type="evidence" value="ECO:0007669"/>
    <property type="project" value="UniProtKB-KW"/>
</dbReference>
<evidence type="ECO:0000256" key="10">
    <source>
        <dbReference type="ARBA" id="ARBA00023235"/>
    </source>
</evidence>
<dbReference type="GO" id="GO:0033202">
    <property type="term" value="C:DNA helicase complex"/>
    <property type="evidence" value="ECO:0007669"/>
    <property type="project" value="TreeGrafter"/>
</dbReference>
<dbReference type="Pfam" id="PF12705">
    <property type="entry name" value="PDDEXK_1"/>
    <property type="match status" value="1"/>
</dbReference>
<dbReference type="AlphaFoldDB" id="A0A2T8HSI6"/>
<dbReference type="EMBL" id="QDKM01000005">
    <property type="protein sequence ID" value="PVH28367.1"/>
    <property type="molecule type" value="Genomic_DNA"/>
</dbReference>
<dbReference type="InterPro" id="IPR014151">
    <property type="entry name" value="DNA_helicase_AddA"/>
</dbReference>
<dbReference type="InterPro" id="IPR011604">
    <property type="entry name" value="PDDEXK-like_dom_sf"/>
</dbReference>
<dbReference type="InterPro" id="IPR011335">
    <property type="entry name" value="Restrct_endonuc-II-like"/>
</dbReference>
<evidence type="ECO:0000256" key="1">
    <source>
        <dbReference type="ARBA" id="ARBA00022722"/>
    </source>
</evidence>
<evidence type="ECO:0000256" key="13">
    <source>
        <dbReference type="ARBA" id="ARBA00034923"/>
    </source>
</evidence>
<dbReference type="InterPro" id="IPR038726">
    <property type="entry name" value="PDDEXK_AddAB-type"/>
</dbReference>
<keyword evidence="1" id="KW-0540">Nuclease</keyword>
<dbReference type="InterPro" id="IPR027417">
    <property type="entry name" value="P-loop_NTPase"/>
</dbReference>
<evidence type="ECO:0000256" key="9">
    <source>
        <dbReference type="ARBA" id="ARBA00023204"/>
    </source>
</evidence>
<evidence type="ECO:0000256" key="4">
    <source>
        <dbReference type="ARBA" id="ARBA00022801"/>
    </source>
</evidence>
<dbReference type="GO" id="GO:0005829">
    <property type="term" value="C:cytosol"/>
    <property type="evidence" value="ECO:0007669"/>
    <property type="project" value="TreeGrafter"/>
</dbReference>
<evidence type="ECO:0000256" key="2">
    <source>
        <dbReference type="ARBA" id="ARBA00022741"/>
    </source>
</evidence>
<evidence type="ECO:0000256" key="14">
    <source>
        <dbReference type="ARBA" id="ARBA00048988"/>
    </source>
</evidence>
<evidence type="ECO:0000256" key="11">
    <source>
        <dbReference type="ARBA" id="ARBA00034617"/>
    </source>
</evidence>
<keyword evidence="8" id="KW-0238">DNA-binding</keyword>
<dbReference type="InterPro" id="IPR014017">
    <property type="entry name" value="DNA_helicase_UvrD-like_C"/>
</dbReference>
<name>A0A2T8HSI6_9RHOB</name>
<dbReference type="GO" id="GO:0003677">
    <property type="term" value="F:DNA binding"/>
    <property type="evidence" value="ECO:0007669"/>
    <property type="project" value="UniProtKB-KW"/>
</dbReference>
<dbReference type="SUPFAM" id="SSF52980">
    <property type="entry name" value="Restriction endonuclease-like"/>
    <property type="match status" value="1"/>
</dbReference>
<dbReference type="Gene3D" id="3.40.50.300">
    <property type="entry name" value="P-loop containing nucleotide triphosphate hydrolases"/>
    <property type="match status" value="4"/>
</dbReference>
<keyword evidence="3" id="KW-0227">DNA damage</keyword>
<keyword evidence="2 15" id="KW-0547">Nucleotide-binding</keyword>
<evidence type="ECO:0000256" key="8">
    <source>
        <dbReference type="ARBA" id="ARBA00023125"/>
    </source>
</evidence>
<keyword evidence="5 15" id="KW-0347">Helicase</keyword>
<dbReference type="InterPro" id="IPR000212">
    <property type="entry name" value="DNA_helicase_UvrD/REP"/>
</dbReference>
<feature type="domain" description="UvrD-like helicase C-terminal" evidence="17">
    <location>
        <begin position="489"/>
        <end position="770"/>
    </location>
</feature>
<feature type="binding site" evidence="15">
    <location>
        <begin position="22"/>
        <end position="29"/>
    </location>
    <ligand>
        <name>ATP</name>
        <dbReference type="ChEBI" id="CHEBI:30616"/>
    </ligand>
</feature>
<dbReference type="RefSeq" id="WP_116558817.1">
    <property type="nucleotide sequence ID" value="NZ_QDKM01000005.1"/>
</dbReference>
<feature type="domain" description="UvrD-like helicase ATP-binding" evidence="16">
    <location>
        <begin position="1"/>
        <end position="471"/>
    </location>
</feature>
<dbReference type="GO" id="GO:0000725">
    <property type="term" value="P:recombinational repair"/>
    <property type="evidence" value="ECO:0007669"/>
    <property type="project" value="TreeGrafter"/>
</dbReference>
<dbReference type="GO" id="GO:0043138">
    <property type="term" value="F:3'-5' DNA helicase activity"/>
    <property type="evidence" value="ECO:0007669"/>
    <property type="project" value="UniProtKB-EC"/>
</dbReference>
<evidence type="ECO:0000256" key="12">
    <source>
        <dbReference type="ARBA" id="ARBA00034808"/>
    </source>
</evidence>
<dbReference type="PROSITE" id="PS51198">
    <property type="entry name" value="UVRD_HELICASE_ATP_BIND"/>
    <property type="match status" value="1"/>
</dbReference>
<dbReference type="Pfam" id="PF13361">
    <property type="entry name" value="UvrD_C"/>
    <property type="match status" value="1"/>
</dbReference>
<evidence type="ECO:0000256" key="3">
    <source>
        <dbReference type="ARBA" id="ARBA00022763"/>
    </source>
</evidence>
<evidence type="ECO:0000259" key="16">
    <source>
        <dbReference type="PROSITE" id="PS51198"/>
    </source>
</evidence>
<evidence type="ECO:0000313" key="19">
    <source>
        <dbReference type="Proteomes" id="UP000245911"/>
    </source>
</evidence>